<dbReference type="KEGG" id="ebh:BSEPE_0854"/>
<feature type="domain" description="DUF1508" evidence="2">
    <location>
        <begin position="63"/>
        <end position="112"/>
    </location>
</feature>
<sequence>MSNGKFEIYKGNDNQYWFRLKAVNGENIGKSEGYVAKQSAENGIESVRKNSQSLNNFTIKQSDRDNQWYFNLKSADNGQVILTGSEGYASKQGAEIGIESVKTNAPNAPVDDLT</sequence>
<dbReference type="SUPFAM" id="SSF160113">
    <property type="entry name" value="YegP-like"/>
    <property type="match status" value="2"/>
</dbReference>
<dbReference type="InterPro" id="IPR051141">
    <property type="entry name" value="UPF0339_domain"/>
</dbReference>
<dbReference type="Pfam" id="PF07411">
    <property type="entry name" value="DUF1508"/>
    <property type="match status" value="2"/>
</dbReference>
<proteinExistence type="inferred from homology"/>
<dbReference type="InterPro" id="IPR036913">
    <property type="entry name" value="YegP-like_sf"/>
</dbReference>
<dbReference type="PANTHER" id="PTHR40606">
    <property type="match status" value="1"/>
</dbReference>
<organism evidence="3 4">
    <name type="scientific">endosymbiont of Bathymodiolus septemdierum str. Myojin knoll</name>
    <dbReference type="NCBI Taxonomy" id="1303921"/>
    <lineage>
        <taxon>Bacteria</taxon>
        <taxon>Pseudomonadati</taxon>
        <taxon>Pseudomonadota</taxon>
        <taxon>Gammaproteobacteria</taxon>
        <taxon>sulfur-oxidizing symbionts</taxon>
    </lineage>
</organism>
<dbReference type="STRING" id="1303921.BSEPE_0854"/>
<gene>
    <name evidence="3" type="ORF">BSEPE_0854</name>
</gene>
<dbReference type="OrthoDB" id="9802792at2"/>
<reference evidence="3 4" key="1">
    <citation type="journal article" date="2000" name="Mar. Ecol. Prog. Ser.">
        <title>Phylogenetic characterization of endosymbionts in three hydrothermal vent mussels: influence on host distributions.</title>
        <authorList>
            <person name="Fujiwara Y."/>
            <person name="Takai K."/>
            <person name="Uematsu K."/>
            <person name="Tsuchida S."/>
            <person name="Hunt J.C."/>
            <person name="Hashimoto J."/>
        </authorList>
    </citation>
    <scope>NUCLEOTIDE SEQUENCE [LARGE SCALE GENOMIC DNA]</scope>
    <source>
        <strain evidence="3 4">Myojin Knoll</strain>
    </source>
</reference>
<evidence type="ECO:0000256" key="1">
    <source>
        <dbReference type="ARBA" id="ARBA00007576"/>
    </source>
</evidence>
<dbReference type="InterPro" id="IPR010879">
    <property type="entry name" value="DUF1508"/>
</dbReference>
<dbReference type="Proteomes" id="UP000067399">
    <property type="component" value="Chromosome"/>
</dbReference>
<reference evidence="3 4" key="2">
    <citation type="journal article" date="2016" name="ISME J.">
        <title>Heterogeneous composition of key metabolic gene clusters in a vent mussel symbiont population.</title>
        <authorList>
            <person name="Ikuta T."/>
            <person name="Takaki Y."/>
            <person name="Nagai Y."/>
            <person name="Shimamura S."/>
            <person name="Tsuda M."/>
            <person name="Kawagucci S."/>
            <person name="Aoki Y."/>
            <person name="Inoue K."/>
            <person name="Teruya M."/>
            <person name="Satou K."/>
            <person name="Teruya K."/>
            <person name="Shimoji M."/>
            <person name="Tamotsu H."/>
            <person name="Hirano T."/>
            <person name="Maruyama T."/>
            <person name="Yoshida T."/>
        </authorList>
    </citation>
    <scope>NUCLEOTIDE SEQUENCE [LARGE SCALE GENOMIC DNA]</scope>
    <source>
        <strain evidence="3 4">Myojin Knoll</strain>
    </source>
</reference>
<keyword evidence="4" id="KW-1185">Reference proteome</keyword>
<feature type="domain" description="DUF1508" evidence="2">
    <location>
        <begin position="13"/>
        <end position="53"/>
    </location>
</feature>
<dbReference type="RefSeq" id="WP_066044487.1">
    <property type="nucleotide sequence ID" value="NZ_AP013042.1"/>
</dbReference>
<dbReference type="EMBL" id="AP013042">
    <property type="protein sequence ID" value="BAS67846.1"/>
    <property type="molecule type" value="Genomic_DNA"/>
</dbReference>
<evidence type="ECO:0000259" key="2">
    <source>
        <dbReference type="Pfam" id="PF07411"/>
    </source>
</evidence>
<name>A0A0P0URX8_9GAMM</name>
<evidence type="ECO:0000313" key="4">
    <source>
        <dbReference type="Proteomes" id="UP000067399"/>
    </source>
</evidence>
<dbReference type="AlphaFoldDB" id="A0A0P0URX8"/>
<comment type="similarity">
    <text evidence="1">Belongs to the UPF0339 family. Duplicated subfamily.</text>
</comment>
<evidence type="ECO:0000313" key="3">
    <source>
        <dbReference type="EMBL" id="BAS67846.1"/>
    </source>
</evidence>
<protein>
    <recommendedName>
        <fullName evidence="2">DUF1508 domain-containing protein</fullName>
    </recommendedName>
</protein>
<dbReference type="PANTHER" id="PTHR40606:SF1">
    <property type="entry name" value="UPF0339 PROTEIN YEGP"/>
    <property type="match status" value="1"/>
</dbReference>
<dbReference type="Gene3D" id="3.30.160.160">
    <property type="entry name" value="YegP-like"/>
    <property type="match status" value="2"/>
</dbReference>
<accession>A0A0P0URX8</accession>